<dbReference type="InterPro" id="IPR013783">
    <property type="entry name" value="Ig-like_fold"/>
</dbReference>
<comment type="caution">
    <text evidence="9">The sequence shown here is derived from an EMBL/GenBank/DDBJ whole genome shotgun (WGS) entry which is preliminary data.</text>
</comment>
<dbReference type="InterPro" id="IPR036179">
    <property type="entry name" value="Ig-like_dom_sf"/>
</dbReference>
<gene>
    <name evidence="9" type="ORF">DdX_02127</name>
</gene>
<dbReference type="PANTHER" id="PTHR11640:SF31">
    <property type="entry name" value="IRREGULAR CHIASM C-ROUGHEST PROTEIN-RELATED"/>
    <property type="match status" value="1"/>
</dbReference>
<name>A0AAD4NAJ4_9BILA</name>
<evidence type="ECO:0000256" key="2">
    <source>
        <dbReference type="ARBA" id="ARBA00023136"/>
    </source>
</evidence>
<dbReference type="Gene3D" id="2.60.40.10">
    <property type="entry name" value="Immunoglobulins"/>
    <property type="match status" value="1"/>
</dbReference>
<evidence type="ECO:0000313" key="10">
    <source>
        <dbReference type="Proteomes" id="UP001201812"/>
    </source>
</evidence>
<keyword evidence="5" id="KW-0393">Immunoglobulin domain</keyword>
<feature type="transmembrane region" description="Helical" evidence="6">
    <location>
        <begin position="515"/>
        <end position="537"/>
    </location>
</feature>
<reference evidence="9" key="1">
    <citation type="submission" date="2022-01" db="EMBL/GenBank/DDBJ databases">
        <title>Genome Sequence Resource for Two Populations of Ditylenchus destructor, the Migratory Endoparasitic Phytonematode.</title>
        <authorList>
            <person name="Zhang H."/>
            <person name="Lin R."/>
            <person name="Xie B."/>
        </authorList>
    </citation>
    <scope>NUCLEOTIDE SEQUENCE</scope>
    <source>
        <strain evidence="9">BazhouSP</strain>
    </source>
</reference>
<evidence type="ECO:0000259" key="8">
    <source>
        <dbReference type="PROSITE" id="PS50835"/>
    </source>
</evidence>
<dbReference type="GO" id="GO:0005886">
    <property type="term" value="C:plasma membrane"/>
    <property type="evidence" value="ECO:0007669"/>
    <property type="project" value="TreeGrafter"/>
</dbReference>
<feature type="domain" description="Ig-like" evidence="8">
    <location>
        <begin position="160"/>
        <end position="252"/>
    </location>
</feature>
<dbReference type="GO" id="GO:0050839">
    <property type="term" value="F:cell adhesion molecule binding"/>
    <property type="evidence" value="ECO:0007669"/>
    <property type="project" value="TreeGrafter"/>
</dbReference>
<dbReference type="SUPFAM" id="SSF48726">
    <property type="entry name" value="Immunoglobulin"/>
    <property type="match status" value="1"/>
</dbReference>
<dbReference type="PROSITE" id="PS50835">
    <property type="entry name" value="IG_LIKE"/>
    <property type="match status" value="2"/>
</dbReference>
<keyword evidence="6" id="KW-1133">Transmembrane helix</keyword>
<keyword evidence="3" id="KW-1015">Disulfide bond</keyword>
<feature type="signal peptide" evidence="7">
    <location>
        <begin position="1"/>
        <end position="21"/>
    </location>
</feature>
<evidence type="ECO:0000313" key="9">
    <source>
        <dbReference type="EMBL" id="KAI1725469.1"/>
    </source>
</evidence>
<dbReference type="SMART" id="SM00408">
    <property type="entry name" value="IGc2"/>
    <property type="match status" value="1"/>
</dbReference>
<accession>A0AAD4NAJ4</accession>
<keyword evidence="7" id="KW-0732">Signal</keyword>
<keyword evidence="4" id="KW-0325">Glycoprotein</keyword>
<evidence type="ECO:0000256" key="7">
    <source>
        <dbReference type="SAM" id="SignalP"/>
    </source>
</evidence>
<sequence length="609" mass="66305">MAILHSWYIPLVLSVLRVVHGQLLPSPAGAQVKISAQPFPVANAQHLSQIVWTMLGRTAKETIYCVSEAPVSQLRFLCVDCLQKNITDMINFLNSAQDLTRSAGFPTVTLPNVEANPAWTGATIICQAAVGGGTIDSPPSTVDVRYLRGVHVVDANAQGPVLIANQGYRFYVECIKGPDGICQPGGRRKTIHCAVQAHPPPNTFLWLKNGGAISGNTPELSIGTEMIGQSIQCSANNGLYTENDMPTSQAISIDPYTAARLISDNFAQLQNSQPFVAGNRVDINQRVGMTCTVEGNPRPVVFWKLRRMNGQVVDAPCPQGLNGQYREVVASALAKSQNVIQLLSQCDLQISNYSYSGQYWCSACSYVSQGYPECSPSLDVAPDRVLNIQVQGPPMESEVETTVEQYETTGTAIVLVHYCADPMPKPPREVTFSIDGNDIQVGQTWQNFYFEGTTQNNTVANCYFARLRISPIHDDDQSRQIMLKVQNQYGTRQIPVRLADLLGVSNSELSGVPTWLIVLFAVVAAGLILVVIVIICMRWQLFCFDQMKDTQAQYSSDKLKTGVHDSYIDEGSRGIFGASAGGVGGMSGGENPYDVAIQQAFCDSRMSSV</sequence>
<protein>
    <submittedName>
        <fullName evidence="9">ImmunoGlobulin-like Cell adhesion Molecule family</fullName>
    </submittedName>
</protein>
<dbReference type="Proteomes" id="UP001201812">
    <property type="component" value="Unassembled WGS sequence"/>
</dbReference>
<organism evidence="9 10">
    <name type="scientific">Ditylenchus destructor</name>
    <dbReference type="NCBI Taxonomy" id="166010"/>
    <lineage>
        <taxon>Eukaryota</taxon>
        <taxon>Metazoa</taxon>
        <taxon>Ecdysozoa</taxon>
        <taxon>Nematoda</taxon>
        <taxon>Chromadorea</taxon>
        <taxon>Rhabditida</taxon>
        <taxon>Tylenchina</taxon>
        <taxon>Tylenchomorpha</taxon>
        <taxon>Sphaerularioidea</taxon>
        <taxon>Anguinidae</taxon>
        <taxon>Anguininae</taxon>
        <taxon>Ditylenchus</taxon>
    </lineage>
</organism>
<proteinExistence type="predicted"/>
<keyword evidence="6" id="KW-0812">Transmembrane</keyword>
<comment type="subcellular location">
    <subcellularLocation>
        <location evidence="1">Membrane</location>
        <topology evidence="1">Single-pass type I membrane protein</topology>
    </subcellularLocation>
</comment>
<evidence type="ECO:0000256" key="4">
    <source>
        <dbReference type="ARBA" id="ARBA00023180"/>
    </source>
</evidence>
<evidence type="ECO:0000256" key="1">
    <source>
        <dbReference type="ARBA" id="ARBA00004479"/>
    </source>
</evidence>
<dbReference type="GO" id="GO:0098609">
    <property type="term" value="P:cell-cell adhesion"/>
    <property type="evidence" value="ECO:0007669"/>
    <property type="project" value="TreeGrafter"/>
</dbReference>
<keyword evidence="10" id="KW-1185">Reference proteome</keyword>
<dbReference type="GO" id="GO:0005911">
    <property type="term" value="C:cell-cell junction"/>
    <property type="evidence" value="ECO:0007669"/>
    <property type="project" value="TreeGrafter"/>
</dbReference>
<feature type="chain" id="PRO_5042250588" evidence="7">
    <location>
        <begin position="22"/>
        <end position="609"/>
    </location>
</feature>
<dbReference type="InterPro" id="IPR051275">
    <property type="entry name" value="Cell_adhesion_signaling"/>
</dbReference>
<dbReference type="EMBL" id="JAKKPZ010000002">
    <property type="protein sequence ID" value="KAI1725469.1"/>
    <property type="molecule type" value="Genomic_DNA"/>
</dbReference>
<feature type="domain" description="Ig-like" evidence="8">
    <location>
        <begin position="255"/>
        <end position="379"/>
    </location>
</feature>
<keyword evidence="2 6" id="KW-0472">Membrane</keyword>
<dbReference type="AlphaFoldDB" id="A0AAD4NAJ4"/>
<dbReference type="InterPro" id="IPR007110">
    <property type="entry name" value="Ig-like_dom"/>
</dbReference>
<evidence type="ECO:0000256" key="5">
    <source>
        <dbReference type="ARBA" id="ARBA00023319"/>
    </source>
</evidence>
<dbReference type="PANTHER" id="PTHR11640">
    <property type="entry name" value="NEPHRIN"/>
    <property type="match status" value="1"/>
</dbReference>
<dbReference type="InterPro" id="IPR003598">
    <property type="entry name" value="Ig_sub2"/>
</dbReference>
<evidence type="ECO:0000256" key="3">
    <source>
        <dbReference type="ARBA" id="ARBA00023157"/>
    </source>
</evidence>
<evidence type="ECO:0000256" key="6">
    <source>
        <dbReference type="SAM" id="Phobius"/>
    </source>
</evidence>